<dbReference type="InterPro" id="IPR036388">
    <property type="entry name" value="WH-like_DNA-bd_sf"/>
</dbReference>
<dbReference type="PROSITE" id="PS51464">
    <property type="entry name" value="SIS"/>
    <property type="match status" value="1"/>
</dbReference>
<comment type="caution">
    <text evidence="6">The sequence shown here is derived from an EMBL/GenBank/DDBJ whole genome shotgun (WGS) entry which is preliminary data.</text>
</comment>
<dbReference type="PANTHER" id="PTHR30514">
    <property type="entry name" value="GLUCOKINASE"/>
    <property type="match status" value="1"/>
</dbReference>
<evidence type="ECO:0000259" key="5">
    <source>
        <dbReference type="PROSITE" id="PS51464"/>
    </source>
</evidence>
<dbReference type="STRING" id="861266.ARTSIC4J27_3230"/>
<dbReference type="InterPro" id="IPR035472">
    <property type="entry name" value="RpiR-like_SIS"/>
</dbReference>
<dbReference type="RefSeq" id="WP_235436713.1">
    <property type="nucleotide sequence ID" value="NZ_CAQI01000048.1"/>
</dbReference>
<evidence type="ECO:0000256" key="2">
    <source>
        <dbReference type="ARBA" id="ARBA00023125"/>
    </source>
</evidence>
<dbReference type="SUPFAM" id="SSF46689">
    <property type="entry name" value="Homeodomain-like"/>
    <property type="match status" value="1"/>
</dbReference>
<dbReference type="AlphaFoldDB" id="A0A024H4Z9"/>
<dbReference type="Proteomes" id="UP000035722">
    <property type="component" value="Unassembled WGS sequence"/>
</dbReference>
<dbReference type="InterPro" id="IPR047640">
    <property type="entry name" value="RpiR-like"/>
</dbReference>
<evidence type="ECO:0000256" key="3">
    <source>
        <dbReference type="ARBA" id="ARBA00023163"/>
    </source>
</evidence>
<feature type="domain" description="HTH rpiR-type" evidence="4">
    <location>
        <begin position="11"/>
        <end position="87"/>
    </location>
</feature>
<dbReference type="InterPro" id="IPR000281">
    <property type="entry name" value="HTH_RpiR"/>
</dbReference>
<evidence type="ECO:0000313" key="7">
    <source>
        <dbReference type="Proteomes" id="UP000035722"/>
    </source>
</evidence>
<dbReference type="Pfam" id="PF01418">
    <property type="entry name" value="HTH_6"/>
    <property type="match status" value="1"/>
</dbReference>
<keyword evidence="1" id="KW-0805">Transcription regulation</keyword>
<feature type="domain" description="SIS" evidence="5">
    <location>
        <begin position="131"/>
        <end position="268"/>
    </location>
</feature>
<dbReference type="Pfam" id="PF01380">
    <property type="entry name" value="SIS"/>
    <property type="match status" value="1"/>
</dbReference>
<evidence type="ECO:0000313" key="6">
    <source>
        <dbReference type="EMBL" id="CCQ47250.1"/>
    </source>
</evidence>
<dbReference type="Gene3D" id="1.10.10.10">
    <property type="entry name" value="Winged helix-like DNA-binding domain superfamily/Winged helix DNA-binding domain"/>
    <property type="match status" value="1"/>
</dbReference>
<accession>A0A024H4Z9</accession>
<dbReference type="GO" id="GO:0003700">
    <property type="term" value="F:DNA-binding transcription factor activity"/>
    <property type="evidence" value="ECO:0007669"/>
    <property type="project" value="InterPro"/>
</dbReference>
<dbReference type="PANTHER" id="PTHR30514:SF18">
    <property type="entry name" value="RPIR-FAMILY TRANSCRIPTIONAL REGULATOR"/>
    <property type="match status" value="1"/>
</dbReference>
<dbReference type="InterPro" id="IPR001347">
    <property type="entry name" value="SIS_dom"/>
</dbReference>
<keyword evidence="3" id="KW-0804">Transcription</keyword>
<organism evidence="6 7">
    <name type="scientific">Pseudarthrobacter siccitolerans</name>
    <dbReference type="NCBI Taxonomy" id="861266"/>
    <lineage>
        <taxon>Bacteria</taxon>
        <taxon>Bacillati</taxon>
        <taxon>Actinomycetota</taxon>
        <taxon>Actinomycetes</taxon>
        <taxon>Micrococcales</taxon>
        <taxon>Micrococcaceae</taxon>
        <taxon>Pseudarthrobacter</taxon>
    </lineage>
</organism>
<evidence type="ECO:0000259" key="4">
    <source>
        <dbReference type="PROSITE" id="PS51071"/>
    </source>
</evidence>
<keyword evidence="7" id="KW-1185">Reference proteome</keyword>
<dbReference type="GO" id="GO:0097367">
    <property type="term" value="F:carbohydrate derivative binding"/>
    <property type="evidence" value="ECO:0007669"/>
    <property type="project" value="InterPro"/>
</dbReference>
<keyword evidence="2" id="KW-0238">DNA-binding</keyword>
<dbReference type="CDD" id="cd05013">
    <property type="entry name" value="SIS_RpiR"/>
    <property type="match status" value="1"/>
</dbReference>
<dbReference type="EMBL" id="CAQI01000048">
    <property type="protein sequence ID" value="CCQ47250.1"/>
    <property type="molecule type" value="Genomic_DNA"/>
</dbReference>
<proteinExistence type="predicted"/>
<dbReference type="InterPro" id="IPR009057">
    <property type="entry name" value="Homeodomain-like_sf"/>
</dbReference>
<dbReference type="SUPFAM" id="SSF53697">
    <property type="entry name" value="SIS domain"/>
    <property type="match status" value="1"/>
</dbReference>
<protein>
    <submittedName>
        <fullName evidence="6">Helix-turn-helix domain, rpiR family protein</fullName>
    </submittedName>
</protein>
<dbReference type="GO" id="GO:0003677">
    <property type="term" value="F:DNA binding"/>
    <property type="evidence" value="ECO:0007669"/>
    <property type="project" value="UniProtKB-KW"/>
</dbReference>
<dbReference type="GO" id="GO:1901135">
    <property type="term" value="P:carbohydrate derivative metabolic process"/>
    <property type="evidence" value="ECO:0007669"/>
    <property type="project" value="InterPro"/>
</dbReference>
<dbReference type="InterPro" id="IPR046348">
    <property type="entry name" value="SIS_dom_sf"/>
</dbReference>
<evidence type="ECO:0000256" key="1">
    <source>
        <dbReference type="ARBA" id="ARBA00023015"/>
    </source>
</evidence>
<name>A0A024H4Z9_9MICC</name>
<dbReference type="Gene3D" id="3.40.50.10490">
    <property type="entry name" value="Glucose-6-phosphate isomerase like protein, domain 1"/>
    <property type="match status" value="1"/>
</dbReference>
<sequence>MVQQENDSSSVTEWLDSRVQGRKLAARQMQVIGVLRSQPRLASYGSVSDIAAAASSNASTVTRTAQALEFKGWADFQFELRSRFLASLSALEVAAEHNGHVSSPAQAAVSTDRANLAHLERTLDPATVRSIAEAIAGARQTLIVAAGSYAIPGKALEHNAVIAGYNVRLLDADVAALTNTLARVTSEDLVIAISLWRVYDSTVRAMDIAHNAGAAIASITDSAGSPVAKHAEQRIVVPTEGAGFFPSLTGAVAAVQAIAVELASLDRERSNKNIAASERTWDQMRIMHHRSSS</sequence>
<gene>
    <name evidence="6" type="ORF">ARTSIC4J27_3230</name>
</gene>
<dbReference type="PROSITE" id="PS51071">
    <property type="entry name" value="HTH_RPIR"/>
    <property type="match status" value="1"/>
</dbReference>
<reference evidence="7" key="1">
    <citation type="journal article" date="2014" name="Genome Announc.">
        <title>Genome Sequence of Arthrobacter siccitolerans 4J27, a Xeroprotectant-Producing Desiccation-Tolerant Microorganism.</title>
        <authorList>
            <person name="Manzanera M."/>
            <person name="Santa-Cruz-Calvo L."/>
            <person name="Vilchez J.I."/>
            <person name="Garcia-Fontana C."/>
            <person name="Silva-Castro G.A."/>
            <person name="Calvo C."/>
            <person name="Gonzalez-Lopez J."/>
        </authorList>
    </citation>
    <scope>NUCLEOTIDE SEQUENCE [LARGE SCALE GENOMIC DNA]</scope>
    <source>
        <strain evidence="7">4J27</strain>
    </source>
</reference>